<gene>
    <name evidence="2" type="ORF">MSIBF_A3020003</name>
</gene>
<dbReference type="InterPro" id="IPR029479">
    <property type="entry name" value="Nitroreductase"/>
</dbReference>
<evidence type="ECO:0000313" key="2">
    <source>
        <dbReference type="EMBL" id="CEG12977.1"/>
    </source>
</evidence>
<accession>A0A098EAF0</accession>
<dbReference type="AlphaFoldDB" id="A0A098EAF0"/>
<evidence type="ECO:0000259" key="1">
    <source>
        <dbReference type="Pfam" id="PF00881"/>
    </source>
</evidence>
<dbReference type="EMBL" id="CCXY01000227">
    <property type="protein sequence ID" value="CEG12977.1"/>
    <property type="molecule type" value="Genomic_DNA"/>
</dbReference>
<dbReference type="InterPro" id="IPR000415">
    <property type="entry name" value="Nitroreductase-like"/>
</dbReference>
<dbReference type="CDD" id="cd02142">
    <property type="entry name" value="McbC_SagB-like_oxidoreductase"/>
    <property type="match status" value="1"/>
</dbReference>
<sequence length="216" mass="24850">MIVILKVKYQNLLNCMIFKTHFLYYFKMETVSLPEPKAKGKISVEESLFKRRSYRKFTAENLSTDEISQLLWAAYGRNKYCKVVPSAGAIYPFEIYINRGDGIYEYKSDRHAILKFVEGDKSMELYYACSQQRCIKDAKAIIILAVNYEKIKVRYGDRGIMYAHFEAGHIAQNICLEAEALNLGSVCIGAFNEKEVENILNLQNLKATYMICVGKI</sequence>
<organism evidence="2">
    <name type="scientific">groundwater metagenome</name>
    <dbReference type="NCBI Taxonomy" id="717931"/>
    <lineage>
        <taxon>unclassified sequences</taxon>
        <taxon>metagenomes</taxon>
        <taxon>ecological metagenomes</taxon>
    </lineage>
</organism>
<dbReference type="NCBIfam" id="TIGR03605">
    <property type="entry name" value="antibiot_sagB"/>
    <property type="match status" value="1"/>
</dbReference>
<dbReference type="SUPFAM" id="SSF55469">
    <property type="entry name" value="FMN-dependent nitroreductase-like"/>
    <property type="match status" value="1"/>
</dbReference>
<proteinExistence type="predicted"/>
<dbReference type="GO" id="GO:0016491">
    <property type="term" value="F:oxidoreductase activity"/>
    <property type="evidence" value="ECO:0007669"/>
    <property type="project" value="InterPro"/>
</dbReference>
<protein>
    <submittedName>
        <fullName evidence="2">Nitroreductase</fullName>
    </submittedName>
</protein>
<dbReference type="InterPro" id="IPR020051">
    <property type="entry name" value="SagB-type_dehydrogenase"/>
</dbReference>
<dbReference type="InterPro" id="IPR052544">
    <property type="entry name" value="Bacteriocin_Proc_Enz"/>
</dbReference>
<dbReference type="PANTHER" id="PTHR43745:SF2">
    <property type="entry name" value="NITROREDUCTASE MJ1384-RELATED"/>
    <property type="match status" value="1"/>
</dbReference>
<dbReference type="Gene3D" id="3.40.109.10">
    <property type="entry name" value="NADH Oxidase"/>
    <property type="match status" value="1"/>
</dbReference>
<feature type="domain" description="Nitroreductase" evidence="1">
    <location>
        <begin position="50"/>
        <end position="215"/>
    </location>
</feature>
<dbReference type="PANTHER" id="PTHR43745">
    <property type="entry name" value="NITROREDUCTASE MJ1384-RELATED"/>
    <property type="match status" value="1"/>
</dbReference>
<reference evidence="2" key="1">
    <citation type="submission" date="2014-09" db="EMBL/GenBank/DDBJ databases">
        <authorList>
            <person name="Probst J Alexander"/>
        </authorList>
    </citation>
    <scope>NUCLEOTIDE SEQUENCE</scope>
</reference>
<name>A0A098EAF0_9ZZZZ</name>
<dbReference type="Pfam" id="PF00881">
    <property type="entry name" value="Nitroreductase"/>
    <property type="match status" value="1"/>
</dbReference>